<keyword evidence="2" id="KW-1185">Reference proteome</keyword>
<sequence length="44" mass="4592">MQAIRVFPSSDDCELLALIFSTMGCEEPQGLGSPLIIGGLDVAP</sequence>
<dbReference type="AlphaFoldDB" id="N6X0S0"/>
<protein>
    <submittedName>
        <fullName evidence="1">Uncharacterized protein</fullName>
    </submittedName>
</protein>
<proteinExistence type="predicted"/>
<dbReference type="Proteomes" id="UP000013015">
    <property type="component" value="Unassembled WGS sequence"/>
</dbReference>
<accession>N6X0S0</accession>
<comment type="caution">
    <text evidence="1">The sequence shown here is derived from an EMBL/GenBank/DDBJ whole genome shotgun (WGS) entry which is preliminary data.</text>
</comment>
<organism evidence="1 2">
    <name type="scientific">Schaalia cardiffensis F0333</name>
    <dbReference type="NCBI Taxonomy" id="888050"/>
    <lineage>
        <taxon>Bacteria</taxon>
        <taxon>Bacillati</taxon>
        <taxon>Actinomycetota</taxon>
        <taxon>Actinomycetes</taxon>
        <taxon>Actinomycetales</taxon>
        <taxon>Actinomycetaceae</taxon>
        <taxon>Schaalia</taxon>
    </lineage>
</organism>
<evidence type="ECO:0000313" key="1">
    <source>
        <dbReference type="EMBL" id="ENO17381.1"/>
    </source>
</evidence>
<name>N6X0S0_9ACTO</name>
<dbReference type="PROSITE" id="PS51257">
    <property type="entry name" value="PROKAR_LIPOPROTEIN"/>
    <property type="match status" value="1"/>
</dbReference>
<gene>
    <name evidence="1" type="ORF">HMPREF9004_1923</name>
</gene>
<dbReference type="HOGENOM" id="CLU_3211218_0_0_11"/>
<dbReference type="EMBL" id="AQHZ01000029">
    <property type="protein sequence ID" value="ENO17381.1"/>
    <property type="molecule type" value="Genomic_DNA"/>
</dbReference>
<dbReference type="PATRIC" id="fig|888050.3.peg.1842"/>
<evidence type="ECO:0000313" key="2">
    <source>
        <dbReference type="Proteomes" id="UP000013015"/>
    </source>
</evidence>
<reference evidence="1 2" key="1">
    <citation type="submission" date="2013-03" db="EMBL/GenBank/DDBJ databases">
        <title>Reference genome for the Human Microbiome Project.</title>
        <authorList>
            <person name="Aqrawi P."/>
            <person name="Ayvaz T."/>
            <person name="Bess C."/>
            <person name="Blankenburg K."/>
            <person name="Coyle M."/>
            <person name="Deng J."/>
            <person name="Forbes L."/>
            <person name="Fowler G."/>
            <person name="Francisco L."/>
            <person name="Fu Q."/>
            <person name="Gibbs R."/>
            <person name="Gross S."/>
            <person name="Gubbala S."/>
            <person name="Hale W."/>
            <person name="Hemphill L."/>
            <person name="Highlander S."/>
            <person name="Hirani K."/>
            <person name="Jackson L."/>
            <person name="Jakkamsetti A."/>
            <person name="Javaid M."/>
            <person name="Jayaseelan J.C."/>
            <person name="Jiang H."/>
            <person name="Joshi V."/>
            <person name="Korchina V."/>
            <person name="Kovar C."/>
            <person name="Lara F."/>
            <person name="Lee S."/>
            <person name="Liu Y."/>
            <person name="Mata R."/>
            <person name="Mathew T."/>
            <person name="Munidasa M."/>
            <person name="Muzny D."/>
            <person name="Nazareth L."/>
            <person name="Ngo R."/>
            <person name="Nguyen L."/>
            <person name="Nguyen N."/>
            <person name="Okwuonu G."/>
            <person name="Ongeri F."/>
            <person name="Palculict T."/>
            <person name="Patil S."/>
            <person name="Petrosino J."/>
            <person name="Pham C."/>
            <person name="Pham P."/>
            <person name="Pu L.-L."/>
            <person name="Qin X."/>
            <person name="Qu J."/>
            <person name="Reid J."/>
            <person name="Ross M."/>
            <person name="Ruth R."/>
            <person name="Saada N."/>
            <person name="San Lucas F."/>
            <person name="Santibanez J."/>
            <person name="Shang Y."/>
            <person name="Simmons D."/>
            <person name="Song X.-Z."/>
            <person name="Tang L.-Y."/>
            <person name="Thornton R."/>
            <person name="Warren J."/>
            <person name="Weissenberger G."/>
            <person name="Wilczek-Boney K."/>
            <person name="Worley K."/>
            <person name="Youmans B."/>
            <person name="Zhang J."/>
            <person name="Zhang L."/>
            <person name="Zhao Z."/>
            <person name="Zhou C."/>
            <person name="Zhu D."/>
            <person name="Zhu Y."/>
        </authorList>
    </citation>
    <scope>NUCLEOTIDE SEQUENCE [LARGE SCALE GENOMIC DNA]</scope>
    <source>
        <strain evidence="1 2">F0333</strain>
    </source>
</reference>